<dbReference type="AlphaFoldDB" id="A0A1A8VJM8"/>
<feature type="non-terminal residue" evidence="1">
    <location>
        <position position="148"/>
    </location>
</feature>
<evidence type="ECO:0000313" key="1">
    <source>
        <dbReference type="EMBL" id="SBS60056.1"/>
    </source>
</evidence>
<proteinExistence type="predicted"/>
<accession>A0A1A8VJM8</accession>
<reference evidence="1" key="2">
    <citation type="submission" date="2016-06" db="EMBL/GenBank/DDBJ databases">
        <title>The genome of a short-lived fish provides insights into sex chromosome evolution and the genetic control of aging.</title>
        <authorList>
            <person name="Reichwald K."/>
            <person name="Felder M."/>
            <person name="Petzold A."/>
            <person name="Koch P."/>
            <person name="Groth M."/>
            <person name="Platzer M."/>
        </authorList>
    </citation>
    <scope>NUCLEOTIDE SEQUENCE</scope>
    <source>
        <tissue evidence="1">Brain</tissue>
    </source>
</reference>
<gene>
    <name evidence="1" type="primary">Nfu_g_1_003987</name>
</gene>
<feature type="non-terminal residue" evidence="1">
    <location>
        <position position="1"/>
    </location>
</feature>
<organism evidence="1">
    <name type="scientific">Nothobranchius furzeri</name>
    <name type="common">Turquoise killifish</name>
    <dbReference type="NCBI Taxonomy" id="105023"/>
    <lineage>
        <taxon>Eukaryota</taxon>
        <taxon>Metazoa</taxon>
        <taxon>Chordata</taxon>
        <taxon>Craniata</taxon>
        <taxon>Vertebrata</taxon>
        <taxon>Euteleostomi</taxon>
        <taxon>Actinopterygii</taxon>
        <taxon>Neopterygii</taxon>
        <taxon>Teleostei</taxon>
        <taxon>Neoteleostei</taxon>
        <taxon>Acanthomorphata</taxon>
        <taxon>Ovalentaria</taxon>
        <taxon>Atherinomorphae</taxon>
        <taxon>Cyprinodontiformes</taxon>
        <taxon>Nothobranchiidae</taxon>
        <taxon>Nothobranchius</taxon>
    </lineage>
</organism>
<reference evidence="1" key="1">
    <citation type="submission" date="2016-05" db="EMBL/GenBank/DDBJ databases">
        <authorList>
            <person name="Lavstsen T."/>
            <person name="Jespersen J.S."/>
        </authorList>
    </citation>
    <scope>NUCLEOTIDE SEQUENCE</scope>
    <source>
        <tissue evidence="1">Brain</tissue>
    </source>
</reference>
<dbReference type="EMBL" id="HAEJ01019599">
    <property type="protein sequence ID" value="SBS60056.1"/>
    <property type="molecule type" value="Transcribed_RNA"/>
</dbReference>
<sequence>SVLVVLDTYLQTRFSSGFAPVLETSGYSPVRCLDTNSALPSRSPPCSRSLSVTSSSSSVYPATWKSTIRLWISPRLNSTFTLNFRILPLPGLPSAGSPVRPQFSSSFNKIIIYFPFTSPPSLILYEVDHAPFAPLSCTSSKSTSMCSP</sequence>
<name>A0A1A8VJM8_NOTFU</name>
<protein>
    <submittedName>
        <fullName evidence="1">Uncharacterized protein</fullName>
    </submittedName>
</protein>